<dbReference type="Gene3D" id="2.130.10.10">
    <property type="entry name" value="YVTN repeat-like/Quinoprotein amine dehydrogenase"/>
    <property type="match status" value="4"/>
</dbReference>
<feature type="compositionally biased region" description="Basic and acidic residues" evidence="4">
    <location>
        <begin position="300"/>
        <end position="316"/>
    </location>
</feature>
<dbReference type="SUPFAM" id="SSF50978">
    <property type="entry name" value="WD40 repeat-like"/>
    <property type="match status" value="2"/>
</dbReference>
<feature type="repeat" description="WD" evidence="3">
    <location>
        <begin position="608"/>
        <end position="649"/>
    </location>
</feature>
<keyword evidence="7" id="KW-1185">Reference proteome</keyword>
<evidence type="ECO:0000313" key="7">
    <source>
        <dbReference type="Proteomes" id="UP001152797"/>
    </source>
</evidence>
<evidence type="ECO:0000313" key="5">
    <source>
        <dbReference type="EMBL" id="CAI4014798.1"/>
    </source>
</evidence>
<dbReference type="EMBL" id="CAMXCT030006500">
    <property type="protein sequence ID" value="CAL4802110.1"/>
    <property type="molecule type" value="Genomic_DNA"/>
</dbReference>
<dbReference type="PANTHER" id="PTHR19853">
    <property type="entry name" value="WD REPEAT CONTAINING PROTEIN 3 WDR3"/>
    <property type="match status" value="1"/>
</dbReference>
<feature type="region of interest" description="Disordered" evidence="4">
    <location>
        <begin position="285"/>
        <end position="326"/>
    </location>
</feature>
<dbReference type="InterPro" id="IPR001680">
    <property type="entry name" value="WD40_rpt"/>
</dbReference>
<evidence type="ECO:0000256" key="2">
    <source>
        <dbReference type="ARBA" id="ARBA00022737"/>
    </source>
</evidence>
<dbReference type="PROSITE" id="PS50082">
    <property type="entry name" value="WD_REPEATS_2"/>
    <property type="match status" value="6"/>
</dbReference>
<dbReference type="Proteomes" id="UP001152797">
    <property type="component" value="Unassembled WGS sequence"/>
</dbReference>
<feature type="repeat" description="WD" evidence="3">
    <location>
        <begin position="566"/>
        <end position="607"/>
    </location>
</feature>
<feature type="repeat" description="WD" evidence="3">
    <location>
        <begin position="391"/>
        <end position="431"/>
    </location>
</feature>
<dbReference type="PROSITE" id="PS50294">
    <property type="entry name" value="WD_REPEATS_REGION"/>
    <property type="match status" value="5"/>
</dbReference>
<dbReference type="OrthoDB" id="338608at2759"/>
<evidence type="ECO:0000256" key="1">
    <source>
        <dbReference type="ARBA" id="ARBA00022574"/>
    </source>
</evidence>
<proteinExistence type="predicted"/>
<evidence type="ECO:0000256" key="4">
    <source>
        <dbReference type="SAM" id="MobiDB-lite"/>
    </source>
</evidence>
<protein>
    <submittedName>
        <fullName evidence="5">Uncharacterized protein</fullName>
    </submittedName>
</protein>
<dbReference type="InterPro" id="IPR036322">
    <property type="entry name" value="WD40_repeat_dom_sf"/>
</dbReference>
<organism evidence="5">
    <name type="scientific">Cladocopium goreaui</name>
    <dbReference type="NCBI Taxonomy" id="2562237"/>
    <lineage>
        <taxon>Eukaryota</taxon>
        <taxon>Sar</taxon>
        <taxon>Alveolata</taxon>
        <taxon>Dinophyceae</taxon>
        <taxon>Suessiales</taxon>
        <taxon>Symbiodiniaceae</taxon>
        <taxon>Cladocopium</taxon>
    </lineage>
</organism>
<sequence>MVKAYLKFEKDQAVGVVTSRECNVSFDPTGRFALSGAVESVAIWNLRQGVQEKALALHNSSERVSRLCVQEVAGSGRCAVGYQDGTVRLWDLKACAVLQTLQGHRSAVTCLCFDKAGHLMASGSNDTDLIVWDLVGESGIARLRGHVDAVTSVLFWEASVVRLISASKDRLIRIWSLEMQICLQAIAEASELWCLALNAPQTRLVAGSSEKFLHVWSLDHEAKTSEAGDLLLAKFQGAVPRTEGQGQALSVRFAHVGTLEVLLCQGSGRSFEIFRVFSDNEVAKRRKRRERRAKAKLRKKGTEDAADAVDHEHHEAEDDEHEAEGSHAADEITHLQTHRCSAKALSMAWNEKTSTALLGLTNNLMESVRITAAESQEGPAIHLEATPTLELAGHRTGVRALAVAQDDSMFMSLSSESVKIWSASTGRCVRTMPSGYGLCGFFIAGNEHVLIGTKEGKLELYNIQLGELSQSVEAHSGAVYGLAQRPDQKGCVSCSADRTLRFFDFEFTKGSSSSVKLLEQTERSTELPDELLAVAYSPNSKYINVALLNHTVVVLFEDSLKFYLSLYGHRLPVMTLDVSDDSQLIASGSADKNVRLWSTQFGNCLRSLKAHNESVMQVRFLPGTHYLATAGRDHMLKLWDCDSYEVISTLAGHATEILAMALSQDAAFIITAGNDKQIRMWKRTQEQLFLSEERAKELEDQFEQEVEREDLQATSAPRPSRRTVESVRTTDRLMEVLDEAKAAEEQLEADGVDPQSIAEVGQGARHPCARAIAYINTLNSNNIYEVLLALPFSHAVLLLKVILRFFEAVSALPGGEGAQARSKALSAAATLQTPCQAALIAAYVHHSELASSNCRPVLLRLKQEMQKLLQAEKAWITESRNTLLAGYPLVN</sequence>
<dbReference type="SMART" id="SM00320">
    <property type="entry name" value="WD40"/>
    <property type="match status" value="11"/>
</dbReference>
<dbReference type="GO" id="GO:0034388">
    <property type="term" value="C:Pwp2p-containing subcomplex of 90S preribosome"/>
    <property type="evidence" value="ECO:0007669"/>
    <property type="project" value="TreeGrafter"/>
</dbReference>
<feature type="repeat" description="WD" evidence="3">
    <location>
        <begin position="101"/>
        <end position="134"/>
    </location>
</feature>
<dbReference type="FunFam" id="2.130.10.10:FF:000157">
    <property type="entry name" value="WD repeat domain 3"/>
    <property type="match status" value="1"/>
</dbReference>
<keyword evidence="1 3" id="KW-0853">WD repeat</keyword>
<name>A0A9P1DRF3_9DINO</name>
<gene>
    <name evidence="5" type="ORF">C1SCF055_LOCUS39670</name>
</gene>
<dbReference type="CDD" id="cd00200">
    <property type="entry name" value="WD40"/>
    <property type="match status" value="1"/>
</dbReference>
<reference evidence="6 7" key="2">
    <citation type="submission" date="2024-05" db="EMBL/GenBank/DDBJ databases">
        <authorList>
            <person name="Chen Y."/>
            <person name="Shah S."/>
            <person name="Dougan E. K."/>
            <person name="Thang M."/>
            <person name="Chan C."/>
        </authorList>
    </citation>
    <scope>NUCLEOTIDE SEQUENCE [LARGE SCALE GENOMIC DNA]</scope>
</reference>
<feature type="compositionally biased region" description="Basic residues" evidence="4">
    <location>
        <begin position="285"/>
        <end position="299"/>
    </location>
</feature>
<keyword evidence="2" id="KW-0677">Repeat</keyword>
<evidence type="ECO:0000256" key="3">
    <source>
        <dbReference type="PROSITE-ProRule" id="PRU00221"/>
    </source>
</evidence>
<dbReference type="InterPro" id="IPR051570">
    <property type="entry name" value="TBC1_cilium_biogenesis"/>
</dbReference>
<dbReference type="InterPro" id="IPR015943">
    <property type="entry name" value="WD40/YVTN_repeat-like_dom_sf"/>
</dbReference>
<feature type="repeat" description="WD" evidence="3">
    <location>
        <begin position="650"/>
        <end position="691"/>
    </location>
</feature>
<dbReference type="GO" id="GO:0030490">
    <property type="term" value="P:maturation of SSU-rRNA"/>
    <property type="evidence" value="ECO:0007669"/>
    <property type="project" value="TreeGrafter"/>
</dbReference>
<dbReference type="InterPro" id="IPR019775">
    <property type="entry name" value="WD40_repeat_CS"/>
</dbReference>
<dbReference type="EMBL" id="CAMXCT010006500">
    <property type="protein sequence ID" value="CAI4014798.1"/>
    <property type="molecule type" value="Genomic_DNA"/>
</dbReference>
<feature type="repeat" description="WD" evidence="3">
    <location>
        <begin position="143"/>
        <end position="178"/>
    </location>
</feature>
<evidence type="ECO:0000313" key="6">
    <source>
        <dbReference type="EMBL" id="CAL4802110.1"/>
    </source>
</evidence>
<accession>A0A9P1DRF3</accession>
<dbReference type="GO" id="GO:0030515">
    <property type="term" value="F:snoRNA binding"/>
    <property type="evidence" value="ECO:0007669"/>
    <property type="project" value="TreeGrafter"/>
</dbReference>
<comment type="caution">
    <text evidence="5">The sequence shown here is derived from an EMBL/GenBank/DDBJ whole genome shotgun (WGS) entry which is preliminary data.</text>
</comment>
<reference evidence="5" key="1">
    <citation type="submission" date="2022-10" db="EMBL/GenBank/DDBJ databases">
        <authorList>
            <person name="Chen Y."/>
            <person name="Dougan E. K."/>
            <person name="Chan C."/>
            <person name="Rhodes N."/>
            <person name="Thang M."/>
        </authorList>
    </citation>
    <scope>NUCLEOTIDE SEQUENCE</scope>
</reference>
<dbReference type="PRINTS" id="PR00320">
    <property type="entry name" value="GPROTEINBRPT"/>
</dbReference>
<dbReference type="InterPro" id="IPR020472">
    <property type="entry name" value="WD40_PAC1"/>
</dbReference>
<dbReference type="Pfam" id="PF25173">
    <property type="entry name" value="Beta-prop_WDR3_1st"/>
    <property type="match status" value="1"/>
</dbReference>
<dbReference type="PANTHER" id="PTHR19853:SF0">
    <property type="entry name" value="WD REPEAT-CONTAINING PROTEIN 3"/>
    <property type="match status" value="1"/>
</dbReference>
<dbReference type="Pfam" id="PF25172">
    <property type="entry name" value="Beta-prop_WDR3_2nd"/>
    <property type="match status" value="1"/>
</dbReference>
<dbReference type="EMBL" id="CAMXCT020006500">
    <property type="protein sequence ID" value="CAL1168173.1"/>
    <property type="molecule type" value="Genomic_DNA"/>
</dbReference>
<dbReference type="AlphaFoldDB" id="A0A9P1DRF3"/>
<dbReference type="PROSITE" id="PS00678">
    <property type="entry name" value="WD_REPEATS_1"/>
    <property type="match status" value="1"/>
</dbReference>
<dbReference type="GO" id="GO:0032040">
    <property type="term" value="C:small-subunit processome"/>
    <property type="evidence" value="ECO:0007669"/>
    <property type="project" value="TreeGrafter"/>
</dbReference>